<protein>
    <recommendedName>
        <fullName evidence="3">Carboxypeptidase regulatory-like domain-containing protein</fullName>
    </recommendedName>
</protein>
<proteinExistence type="predicted"/>
<dbReference type="RefSeq" id="WP_168053910.1">
    <property type="nucleotide sequence ID" value="NZ_JAATJR010000007.1"/>
</dbReference>
<evidence type="ECO:0000313" key="2">
    <source>
        <dbReference type="Proteomes" id="UP000765160"/>
    </source>
</evidence>
<name>A0ABX1F6L3_9PROT</name>
<gene>
    <name evidence="1" type="ORF">HB662_24785</name>
</gene>
<evidence type="ECO:0008006" key="3">
    <source>
        <dbReference type="Google" id="ProtNLM"/>
    </source>
</evidence>
<dbReference type="Proteomes" id="UP000765160">
    <property type="component" value="Unassembled WGS sequence"/>
</dbReference>
<keyword evidence="2" id="KW-1185">Reference proteome</keyword>
<comment type="caution">
    <text evidence="1">The sequence shown here is derived from an EMBL/GenBank/DDBJ whole genome shotgun (WGS) entry which is preliminary data.</text>
</comment>
<evidence type="ECO:0000313" key="1">
    <source>
        <dbReference type="EMBL" id="NKE48017.1"/>
    </source>
</evidence>
<sequence>MSATGLLPAWRFAPPPRIQAEPALSVHALRYEAEGRPGGLPAIAGLRLQAVGVAGAEQGFDPITGVTSLHELPPGPRRILVTDPQRRYLPAALTVVVPSRFPARPTAPQSGIGAPPRGANAPQARAGAALRVSLRLRPSPGRAIPAGMTAVIGRLRDARGRGIALGRLECATLLHGQLVRLVTWSDADGSFALLLPGEAPRLDAPPPAPVSRGLEVRVPVPALAAALATDFLAALPDGLDGMDEGRQALLFTPCPVQLRAADGTPCDQPAGLLPIRPGRTIRWDLVAPH</sequence>
<organism evidence="1 2">
    <name type="scientific">Falsiroseomonas frigidaquae</name>
    <dbReference type="NCBI Taxonomy" id="487318"/>
    <lineage>
        <taxon>Bacteria</taxon>
        <taxon>Pseudomonadati</taxon>
        <taxon>Pseudomonadota</taxon>
        <taxon>Alphaproteobacteria</taxon>
        <taxon>Acetobacterales</taxon>
        <taxon>Roseomonadaceae</taxon>
        <taxon>Falsiroseomonas</taxon>
    </lineage>
</organism>
<reference evidence="1 2" key="1">
    <citation type="submission" date="2020-03" db="EMBL/GenBank/DDBJ databases">
        <title>Roseomonas selenitidurans sp. nov. isolated from soil.</title>
        <authorList>
            <person name="Liu H."/>
        </authorList>
    </citation>
    <scope>NUCLEOTIDE SEQUENCE [LARGE SCALE GENOMIC DNA]</scope>
    <source>
        <strain evidence="1 2">JCM 15073</strain>
    </source>
</reference>
<dbReference type="EMBL" id="JAAVTX010000007">
    <property type="protein sequence ID" value="NKE48017.1"/>
    <property type="molecule type" value="Genomic_DNA"/>
</dbReference>
<accession>A0ABX1F6L3</accession>